<dbReference type="InterPro" id="IPR000994">
    <property type="entry name" value="Pept_M24"/>
</dbReference>
<dbReference type="InterPro" id="IPR033740">
    <property type="entry name" value="Pept_M24B"/>
</dbReference>
<keyword evidence="12" id="KW-1185">Reference proteome</keyword>
<comment type="cofactor">
    <cofactor evidence="1">
        <name>Mn(2+)</name>
        <dbReference type="ChEBI" id="CHEBI:29035"/>
    </cofactor>
</comment>
<evidence type="ECO:0000256" key="4">
    <source>
        <dbReference type="ARBA" id="ARBA00022801"/>
    </source>
</evidence>
<keyword evidence="5" id="KW-0464">Manganese</keyword>
<comment type="similarity">
    <text evidence="2 6">Belongs to the peptidase M24B family.</text>
</comment>
<dbReference type="InterPro" id="IPR001131">
    <property type="entry name" value="Peptidase_M24B_aminopep-P_CS"/>
</dbReference>
<dbReference type="InterPro" id="IPR036005">
    <property type="entry name" value="Creatinase/aminopeptidase-like"/>
</dbReference>
<evidence type="ECO:0000259" key="10">
    <source>
        <dbReference type="Pfam" id="PF16188"/>
    </source>
</evidence>
<dbReference type="GO" id="GO:0070006">
    <property type="term" value="F:metalloaminopeptidase activity"/>
    <property type="evidence" value="ECO:0007669"/>
    <property type="project" value="InterPro"/>
</dbReference>
<keyword evidence="4" id="KW-0378">Hydrolase</keyword>
<protein>
    <recommendedName>
        <fullName evidence="13">Xaa-Pro aminopeptidase</fullName>
    </recommendedName>
</protein>
<evidence type="ECO:0000313" key="12">
    <source>
        <dbReference type="Proteomes" id="UP000237144"/>
    </source>
</evidence>
<dbReference type="InterPro" id="IPR000587">
    <property type="entry name" value="Creatinase_N"/>
</dbReference>
<evidence type="ECO:0000256" key="7">
    <source>
        <dbReference type="SAM" id="MobiDB-lite"/>
    </source>
</evidence>
<evidence type="ECO:0000256" key="2">
    <source>
        <dbReference type="ARBA" id="ARBA00008766"/>
    </source>
</evidence>
<feature type="domain" description="Creatinase N-terminal" evidence="9">
    <location>
        <begin position="50"/>
        <end position="195"/>
    </location>
</feature>
<dbReference type="SUPFAM" id="SSF55920">
    <property type="entry name" value="Creatinase/aminopeptidase"/>
    <property type="match status" value="1"/>
</dbReference>
<evidence type="ECO:0000256" key="6">
    <source>
        <dbReference type="RuleBase" id="RU000590"/>
    </source>
</evidence>
<dbReference type="GO" id="GO:0005737">
    <property type="term" value="C:cytoplasm"/>
    <property type="evidence" value="ECO:0007669"/>
    <property type="project" value="UniProtKB-ARBA"/>
</dbReference>
<feature type="compositionally biased region" description="Low complexity" evidence="7">
    <location>
        <begin position="18"/>
        <end position="43"/>
    </location>
</feature>
<dbReference type="STRING" id="741276.A0A2S5BDD3"/>
<dbReference type="SUPFAM" id="SSF53092">
    <property type="entry name" value="Creatinase/prolidase N-terminal domain"/>
    <property type="match status" value="1"/>
</dbReference>
<dbReference type="FunFam" id="3.90.230.10:FF:000007">
    <property type="entry name" value="Xaa-Pro aminopeptidase P"/>
    <property type="match status" value="1"/>
</dbReference>
<gene>
    <name evidence="11" type="ORF">BMF94_2244</name>
</gene>
<dbReference type="CDD" id="cd01085">
    <property type="entry name" value="APP"/>
    <property type="match status" value="1"/>
</dbReference>
<dbReference type="PANTHER" id="PTHR43763:SF6">
    <property type="entry name" value="XAA-PRO AMINOPEPTIDASE 1"/>
    <property type="match status" value="1"/>
</dbReference>
<dbReference type="Gene3D" id="3.40.350.10">
    <property type="entry name" value="Creatinase/prolidase N-terminal domain"/>
    <property type="match status" value="2"/>
</dbReference>
<name>A0A2S5BDD3_9BASI</name>
<evidence type="ECO:0000256" key="1">
    <source>
        <dbReference type="ARBA" id="ARBA00001936"/>
    </source>
</evidence>
<dbReference type="Proteomes" id="UP000237144">
    <property type="component" value="Unassembled WGS sequence"/>
</dbReference>
<dbReference type="OrthoDB" id="9995434at2759"/>
<dbReference type="InterPro" id="IPR032416">
    <property type="entry name" value="Peptidase_M24_C"/>
</dbReference>
<organism evidence="11 12">
    <name type="scientific">Rhodotorula taiwanensis</name>
    <dbReference type="NCBI Taxonomy" id="741276"/>
    <lineage>
        <taxon>Eukaryota</taxon>
        <taxon>Fungi</taxon>
        <taxon>Dikarya</taxon>
        <taxon>Basidiomycota</taxon>
        <taxon>Pucciniomycotina</taxon>
        <taxon>Microbotryomycetes</taxon>
        <taxon>Sporidiobolales</taxon>
        <taxon>Sporidiobolaceae</taxon>
        <taxon>Rhodotorula</taxon>
    </lineage>
</organism>
<dbReference type="Pfam" id="PF01321">
    <property type="entry name" value="Creatinase_N"/>
    <property type="match status" value="1"/>
</dbReference>
<evidence type="ECO:0008006" key="13">
    <source>
        <dbReference type="Google" id="ProtNLM"/>
    </source>
</evidence>
<dbReference type="AlphaFoldDB" id="A0A2S5BDD3"/>
<dbReference type="FunFam" id="3.40.350.10:FF:000003">
    <property type="entry name" value="Xaa-pro aminopeptidase P"/>
    <property type="match status" value="1"/>
</dbReference>
<proteinExistence type="inferred from homology"/>
<feature type="domain" description="Peptidase M24 C-terminal" evidence="10">
    <location>
        <begin position="626"/>
        <end position="690"/>
    </location>
</feature>
<evidence type="ECO:0000313" key="11">
    <source>
        <dbReference type="EMBL" id="POY74768.1"/>
    </source>
</evidence>
<evidence type="ECO:0000259" key="8">
    <source>
        <dbReference type="Pfam" id="PF00557"/>
    </source>
</evidence>
<comment type="caution">
    <text evidence="11">The sequence shown here is derived from an EMBL/GenBank/DDBJ whole genome shotgun (WGS) entry which is preliminary data.</text>
</comment>
<dbReference type="Pfam" id="PF16188">
    <property type="entry name" value="Peptidase_M24_C"/>
    <property type="match status" value="1"/>
</dbReference>
<feature type="domain" description="Peptidase M24" evidence="8">
    <location>
        <begin position="397"/>
        <end position="614"/>
    </location>
</feature>
<dbReference type="GO" id="GO:0046872">
    <property type="term" value="F:metal ion binding"/>
    <property type="evidence" value="ECO:0007669"/>
    <property type="project" value="UniProtKB-KW"/>
</dbReference>
<dbReference type="Pfam" id="PF00557">
    <property type="entry name" value="Peptidase_M24"/>
    <property type="match status" value="1"/>
</dbReference>
<dbReference type="PANTHER" id="PTHR43763">
    <property type="entry name" value="XAA-PRO AMINOPEPTIDASE 1"/>
    <property type="match status" value="1"/>
</dbReference>
<dbReference type="Gene3D" id="3.90.230.10">
    <property type="entry name" value="Creatinase/methionine aminopeptidase superfamily"/>
    <property type="match status" value="1"/>
</dbReference>
<reference evidence="11 12" key="1">
    <citation type="journal article" date="2018" name="Front. Microbiol.">
        <title>Prospects for Fungal Bioremediation of Acidic Radioactive Waste Sites: Characterization and Genome Sequence of Rhodotorula taiwanensis MD1149.</title>
        <authorList>
            <person name="Tkavc R."/>
            <person name="Matrosova V.Y."/>
            <person name="Grichenko O.E."/>
            <person name="Gostincar C."/>
            <person name="Volpe R.P."/>
            <person name="Klimenkova P."/>
            <person name="Gaidamakova E.K."/>
            <person name="Zhou C.E."/>
            <person name="Stewart B.J."/>
            <person name="Lyman M.G."/>
            <person name="Malfatti S.A."/>
            <person name="Rubinfeld B."/>
            <person name="Courtot M."/>
            <person name="Singh J."/>
            <person name="Dalgard C.L."/>
            <person name="Hamilton T."/>
            <person name="Frey K.G."/>
            <person name="Gunde-Cimerman N."/>
            <person name="Dugan L."/>
            <person name="Daly M.J."/>
        </authorList>
    </citation>
    <scope>NUCLEOTIDE SEQUENCE [LARGE SCALE GENOMIC DNA]</scope>
    <source>
        <strain evidence="11 12">MD1149</strain>
    </source>
</reference>
<dbReference type="EMBL" id="PJQD01000022">
    <property type="protein sequence ID" value="POY74768.1"/>
    <property type="molecule type" value="Genomic_DNA"/>
</dbReference>
<evidence type="ECO:0000256" key="3">
    <source>
        <dbReference type="ARBA" id="ARBA00022723"/>
    </source>
</evidence>
<sequence>MLSRITSRLPSNLPPLRPSSLLSSTRSKAAPFARSSSSPSDAAMFDSSKRLAALRSEMQRHNLQAYIIDSGDAHSNEYTAECDDRRAWISGFTGSAGTAIVLAPGQSDDGKAFLWTDGRYHQQASKQLNEQWSLMKHGVPDVPSWTEWLTTPSHSASFLPAGSRIGLDPALITVADYTKLAPPLETAKVELVPIRENLVDLAWDAAEPGTKPARPRNEVFRLEDKYAGQSAKDKIAKVREELQKKDVFGGDKKAEAVGGEEEKRCWGLVLTQLDEIAWLLNLRGSDIPYNPVFFSWLVLPTASASKPTLFVDLDQVPQKTYEYLANELDVLIEPYEGLIPFLDGIQQLLTPQDLVVLPSATNLSCALALSLPRCVTSTRGPISLLKARKNETEVQGFRNCHVRDGVALVRYFSWLERELNKGEKEWREYEAAEQLEEYRKQLDLFRGLSFNTISSTGANGSVIHYAPAANGESAVIDKNKIYLCDSGAQFLDGTTDVTRTLHFATPTAFEKRAYTRVLQGHIAIDEAVFPSTTTGYMLDPWARKALWKDGLDYRHGTGHGVGSYLNVHEGPMGIGSRVAYNDVKLEPTMVLSNEPGYYQDGEFGIRIESLVVVKNQQTPHEFGGVKYFGMEHLTMCPIATNLVEPSLMSMDELEWLNRYNAEVREKVAPLLRETGDEVAMEWLERSTQPISLV</sequence>
<dbReference type="PROSITE" id="PS00491">
    <property type="entry name" value="PROLINE_PEPTIDASE"/>
    <property type="match status" value="1"/>
</dbReference>
<feature type="region of interest" description="Disordered" evidence="7">
    <location>
        <begin position="1"/>
        <end position="43"/>
    </location>
</feature>
<dbReference type="Pfam" id="PF16189">
    <property type="entry name" value="Creatinase_N_2"/>
    <property type="match status" value="1"/>
</dbReference>
<evidence type="ECO:0000256" key="5">
    <source>
        <dbReference type="ARBA" id="ARBA00023211"/>
    </source>
</evidence>
<dbReference type="InterPro" id="IPR050422">
    <property type="entry name" value="X-Pro_aminopeptidase_P"/>
</dbReference>
<accession>A0A2S5BDD3</accession>
<evidence type="ECO:0000259" key="9">
    <source>
        <dbReference type="Pfam" id="PF01321"/>
    </source>
</evidence>
<dbReference type="InterPro" id="IPR029149">
    <property type="entry name" value="Creatin/AminoP/Spt16_N"/>
</dbReference>
<keyword evidence="3 6" id="KW-0479">Metal-binding</keyword>